<dbReference type="GO" id="GO:0000160">
    <property type="term" value="P:phosphorelay signal transduction system"/>
    <property type="evidence" value="ECO:0007669"/>
    <property type="project" value="InterPro"/>
</dbReference>
<keyword evidence="1" id="KW-0238">DNA-binding</keyword>
<gene>
    <name evidence="3" type="ORF">SAMN06297144_0065</name>
</gene>
<dbReference type="RefSeq" id="WP_097062068.1">
    <property type="nucleotide sequence ID" value="NZ_OBMI01000001.1"/>
</dbReference>
<organism evidence="3 4">
    <name type="scientific">Sphingomonas guangdongensis</name>
    <dbReference type="NCBI Taxonomy" id="1141890"/>
    <lineage>
        <taxon>Bacteria</taxon>
        <taxon>Pseudomonadati</taxon>
        <taxon>Pseudomonadota</taxon>
        <taxon>Alphaproteobacteria</taxon>
        <taxon>Sphingomonadales</taxon>
        <taxon>Sphingomonadaceae</taxon>
        <taxon>Sphingomonas</taxon>
    </lineage>
</organism>
<dbReference type="InterPro" id="IPR001867">
    <property type="entry name" value="OmpR/PhoB-type_DNA-bd"/>
</dbReference>
<dbReference type="CDD" id="cd00383">
    <property type="entry name" value="trans_reg_C"/>
    <property type="match status" value="1"/>
</dbReference>
<dbReference type="SMART" id="SM00862">
    <property type="entry name" value="Trans_reg_C"/>
    <property type="match status" value="1"/>
</dbReference>
<reference evidence="3 4" key="1">
    <citation type="submission" date="2017-07" db="EMBL/GenBank/DDBJ databases">
        <authorList>
            <person name="Sun Z.S."/>
            <person name="Albrecht U."/>
            <person name="Echele G."/>
            <person name="Lee C.C."/>
        </authorList>
    </citation>
    <scope>NUCLEOTIDE SEQUENCE [LARGE SCALE GENOMIC DNA]</scope>
    <source>
        <strain evidence="3 4">CGMCC 1.12672</strain>
    </source>
</reference>
<dbReference type="GO" id="GO:0006355">
    <property type="term" value="P:regulation of DNA-templated transcription"/>
    <property type="evidence" value="ECO:0007669"/>
    <property type="project" value="InterPro"/>
</dbReference>
<dbReference type="Gene3D" id="1.10.10.10">
    <property type="entry name" value="Winged helix-like DNA-binding domain superfamily/Winged helix DNA-binding domain"/>
    <property type="match status" value="1"/>
</dbReference>
<accession>A0A285QAT9</accession>
<evidence type="ECO:0000259" key="2">
    <source>
        <dbReference type="SMART" id="SM00862"/>
    </source>
</evidence>
<protein>
    <recommendedName>
        <fullName evidence="2">OmpR/PhoB-type domain-containing protein</fullName>
    </recommendedName>
</protein>
<dbReference type="AlphaFoldDB" id="A0A285QAT9"/>
<feature type="domain" description="OmpR/PhoB-type" evidence="2">
    <location>
        <begin position="41"/>
        <end position="112"/>
    </location>
</feature>
<evidence type="ECO:0000313" key="3">
    <source>
        <dbReference type="EMBL" id="SOB78559.1"/>
    </source>
</evidence>
<dbReference type="Proteomes" id="UP000219494">
    <property type="component" value="Unassembled WGS sequence"/>
</dbReference>
<evidence type="ECO:0000256" key="1">
    <source>
        <dbReference type="ARBA" id="ARBA00023125"/>
    </source>
</evidence>
<dbReference type="SUPFAM" id="SSF46894">
    <property type="entry name" value="C-terminal effector domain of the bipartite response regulators"/>
    <property type="match status" value="1"/>
</dbReference>
<dbReference type="GO" id="GO:0003677">
    <property type="term" value="F:DNA binding"/>
    <property type="evidence" value="ECO:0007669"/>
    <property type="project" value="UniProtKB-KW"/>
</dbReference>
<dbReference type="InterPro" id="IPR036388">
    <property type="entry name" value="WH-like_DNA-bd_sf"/>
</dbReference>
<proteinExistence type="predicted"/>
<dbReference type="OrthoDB" id="7571899at2"/>
<dbReference type="EMBL" id="OBMI01000001">
    <property type="protein sequence ID" value="SOB78559.1"/>
    <property type="molecule type" value="Genomic_DNA"/>
</dbReference>
<evidence type="ECO:0000313" key="4">
    <source>
        <dbReference type="Proteomes" id="UP000219494"/>
    </source>
</evidence>
<keyword evidence="4" id="KW-1185">Reference proteome</keyword>
<name>A0A285QAT9_9SPHN</name>
<dbReference type="InterPro" id="IPR016032">
    <property type="entry name" value="Sig_transdc_resp-reg_C-effctor"/>
</dbReference>
<sequence>MLQRSTRSTFKTPPPAPARRPLIKRGAVTVTLQPCAVHWNGVPVGLSPIEAMLLCALVRRSRLRWDEIDALLIEHSCCPESRDVLIHRIRRKFAAVGAADPIETLRGRGARFRTEADHQGCAAFWIGGSADASTLNA</sequence>